<organism evidence="1 2">
    <name type="scientific">Fusarium keratoplasticum</name>
    <dbReference type="NCBI Taxonomy" id="1328300"/>
    <lineage>
        <taxon>Eukaryota</taxon>
        <taxon>Fungi</taxon>
        <taxon>Dikarya</taxon>
        <taxon>Ascomycota</taxon>
        <taxon>Pezizomycotina</taxon>
        <taxon>Sordariomycetes</taxon>
        <taxon>Hypocreomycetidae</taxon>
        <taxon>Hypocreales</taxon>
        <taxon>Nectriaceae</taxon>
        <taxon>Fusarium</taxon>
        <taxon>Fusarium solani species complex</taxon>
    </lineage>
</organism>
<accession>A0ACC0RFW2</accession>
<protein>
    <submittedName>
        <fullName evidence="1">NADH-ubiquinone oxidoreductase 19.3 kDa subunit, mitochondrial</fullName>
    </submittedName>
</protein>
<dbReference type="EMBL" id="CM046503">
    <property type="protein sequence ID" value="KAI8685026.1"/>
    <property type="molecule type" value="Genomic_DNA"/>
</dbReference>
<gene>
    <name evidence="1" type="ORF">NCS57_00170400</name>
</gene>
<dbReference type="Proteomes" id="UP001065298">
    <property type="component" value="Chromosome 1"/>
</dbReference>
<evidence type="ECO:0000313" key="2">
    <source>
        <dbReference type="Proteomes" id="UP001065298"/>
    </source>
</evidence>
<sequence length="873" mass="98889">MVRLQVARSALRPLASTTSLIGSRRPLQLQSASISLPIDQKRRTSNKDSSHPHPAALTADVKPRDVMEYALTTLDKIAAWARNGSFWPLTFGLACCGIEMMHVSMPRYDQDRLGIIFRASPRQSDVMIVAGTVTNKMATAVRLCYDQMPEPRWVISMGSCANGGGYYHYSYSVLRGVDRILPVDIYVPGCPPTAEALMYGVFQLQRKIRNTRQSRIWYRKRNAELAMHQGHGANIVLAWQTRPSQQHLVLLSHGLDVGVLPEHDRNERYGYDADRSGEHQALRIATKLIRRSHLLIPASTSPKAPICTICGVKLGHTSLESEDTTPGWYPKISAQGSVLLSGPHWPYYGHGPISLKIPDSTVVRHAADLTDPPPKMRILSTDESLFPQEEMDVIEADRRYPSASQILYVGIHTSCEDMANRAMRSSPKCEIRSVGDLWMTLERRCTRTIQSRRLTLSFLPIILKNRAWQGLELGLERYFIPPEFFDQSEESCPVAEQEWWEADPISIPGLTVDLMSNLRPALQTNPFPRFTRHFAALPQEIRDNIMSFLLVESVALDCNYLAPQSYWKQLFLNIPFLWDLDLTVIDQKPSPIEKGVGWDWERLTRQVLAPVRVAFVEEGKDAHTAWDYHQVGLVVPPGLKNRRRIWQILEEMFPDDVEVYHSKDDPDHHLSRITITMSAYARDGGDALAAIASQAHARIDSFARQYLDFMDLARRGWDGETLGHPPTLAYHNPVEKAAVIGVFSASHPDKDVRGKEALLGIQSFDPQRHRIYWAWMNDQGTYQPQSTVEFRDAHTLATARKAAAAAYDKAEHEVVRQHNINVLFYLARRELLVAEVKLHPMDYGSPLVTEIYVSWMLSLGEDFLTHITARSSE</sequence>
<comment type="caution">
    <text evidence="1">The sequence shown here is derived from an EMBL/GenBank/DDBJ whole genome shotgun (WGS) entry which is preliminary data.</text>
</comment>
<reference evidence="1" key="1">
    <citation type="submission" date="2022-06" db="EMBL/GenBank/DDBJ databases">
        <title>Fusarium solani species complex genomes reveal bases of compartmentalisation and animal pathogenesis.</title>
        <authorList>
            <person name="Tsai I.J."/>
        </authorList>
    </citation>
    <scope>NUCLEOTIDE SEQUENCE</scope>
    <source>
        <strain evidence="1">Fu6.1</strain>
    </source>
</reference>
<keyword evidence="2" id="KW-1185">Reference proteome</keyword>
<name>A0ACC0RFW2_9HYPO</name>
<proteinExistence type="predicted"/>
<evidence type="ECO:0000313" key="1">
    <source>
        <dbReference type="EMBL" id="KAI8685026.1"/>
    </source>
</evidence>